<evidence type="ECO:0000313" key="2">
    <source>
        <dbReference type="EMBL" id="OMO89291.1"/>
    </source>
</evidence>
<keyword evidence="3" id="KW-1185">Reference proteome</keyword>
<protein>
    <submittedName>
        <fullName evidence="2">Uncharacterized protein</fullName>
    </submittedName>
</protein>
<dbReference type="AlphaFoldDB" id="A0A1R3J376"/>
<evidence type="ECO:0000256" key="1">
    <source>
        <dbReference type="SAM" id="MobiDB-lite"/>
    </source>
</evidence>
<feature type="region of interest" description="Disordered" evidence="1">
    <location>
        <begin position="107"/>
        <end position="127"/>
    </location>
</feature>
<sequence>MVGVINLGGQLRTFCVKEELTLGTTVCSSSRKSPVTRGGSKAHERLREDEDPGSGSQFFQCSVRVFRMRGYSERVGASWKETVFLRERTSGEGGMRSRVREMRSTVKNMGREREERVRSVLKGSGPGGSERVSCLVVEGIRMAEDKDQKQLAKMDELALLTGSFR</sequence>
<organism evidence="2 3">
    <name type="scientific">Corchorus olitorius</name>
    <dbReference type="NCBI Taxonomy" id="93759"/>
    <lineage>
        <taxon>Eukaryota</taxon>
        <taxon>Viridiplantae</taxon>
        <taxon>Streptophyta</taxon>
        <taxon>Embryophyta</taxon>
        <taxon>Tracheophyta</taxon>
        <taxon>Spermatophyta</taxon>
        <taxon>Magnoliopsida</taxon>
        <taxon>eudicotyledons</taxon>
        <taxon>Gunneridae</taxon>
        <taxon>Pentapetalae</taxon>
        <taxon>rosids</taxon>
        <taxon>malvids</taxon>
        <taxon>Malvales</taxon>
        <taxon>Malvaceae</taxon>
        <taxon>Grewioideae</taxon>
        <taxon>Apeibeae</taxon>
        <taxon>Corchorus</taxon>
    </lineage>
</organism>
<feature type="compositionally biased region" description="Basic and acidic residues" evidence="1">
    <location>
        <begin position="107"/>
        <end position="118"/>
    </location>
</feature>
<gene>
    <name evidence="2" type="ORF">COLO4_19826</name>
</gene>
<dbReference type="Proteomes" id="UP000187203">
    <property type="component" value="Unassembled WGS sequence"/>
</dbReference>
<evidence type="ECO:0000313" key="3">
    <source>
        <dbReference type="Proteomes" id="UP000187203"/>
    </source>
</evidence>
<reference evidence="3" key="1">
    <citation type="submission" date="2013-09" db="EMBL/GenBank/DDBJ databases">
        <title>Corchorus olitorius genome sequencing.</title>
        <authorList>
            <person name="Alam M."/>
            <person name="Haque M.S."/>
            <person name="Islam M.S."/>
            <person name="Emdad E.M."/>
            <person name="Islam M.M."/>
            <person name="Ahmed B."/>
            <person name="Halim A."/>
            <person name="Hossen Q.M.M."/>
            <person name="Hossain M.Z."/>
            <person name="Ahmed R."/>
            <person name="Khan M.M."/>
            <person name="Islam R."/>
            <person name="Rashid M.M."/>
            <person name="Khan S.A."/>
            <person name="Rahman M.S."/>
            <person name="Alam M."/>
            <person name="Yahiya A.S."/>
            <person name="Khan M.S."/>
            <person name="Azam M.S."/>
            <person name="Haque T."/>
            <person name="Lashkar M.Z.H."/>
            <person name="Akhand A.I."/>
            <person name="Morshed G."/>
            <person name="Roy S."/>
            <person name="Uddin K.S."/>
            <person name="Rabeya T."/>
            <person name="Hossain A.S."/>
            <person name="Chowdhury A."/>
            <person name="Snigdha A.R."/>
            <person name="Mortoza M.S."/>
            <person name="Matin S.A."/>
            <person name="Hoque S.M.E."/>
            <person name="Islam M.K."/>
            <person name="Roy D.K."/>
            <person name="Haider R."/>
            <person name="Moosa M.M."/>
            <person name="Elias S.M."/>
            <person name="Hasan A.M."/>
            <person name="Jahan S."/>
            <person name="Shafiuddin M."/>
            <person name="Mahmood N."/>
            <person name="Shommy N.S."/>
        </authorList>
    </citation>
    <scope>NUCLEOTIDE SEQUENCE [LARGE SCALE GENOMIC DNA]</scope>
    <source>
        <strain evidence="3">cv. O-4</strain>
    </source>
</reference>
<name>A0A1R3J376_9ROSI</name>
<proteinExistence type="predicted"/>
<feature type="region of interest" description="Disordered" evidence="1">
    <location>
        <begin position="28"/>
        <end position="55"/>
    </location>
</feature>
<comment type="caution">
    <text evidence="2">The sequence shown here is derived from an EMBL/GenBank/DDBJ whole genome shotgun (WGS) entry which is preliminary data.</text>
</comment>
<accession>A0A1R3J376</accession>
<dbReference type="EMBL" id="AWUE01016842">
    <property type="protein sequence ID" value="OMO89291.1"/>
    <property type="molecule type" value="Genomic_DNA"/>
</dbReference>